<feature type="domain" description="C2H2-type" evidence="13">
    <location>
        <begin position="459"/>
        <end position="486"/>
    </location>
</feature>
<evidence type="ECO:0000256" key="11">
    <source>
        <dbReference type="PROSITE-ProRule" id="PRU00042"/>
    </source>
</evidence>
<evidence type="ECO:0000256" key="7">
    <source>
        <dbReference type="ARBA" id="ARBA00023015"/>
    </source>
</evidence>
<evidence type="ECO:0000256" key="4">
    <source>
        <dbReference type="ARBA" id="ARBA00022737"/>
    </source>
</evidence>
<keyword evidence="10" id="KW-0539">Nucleus</keyword>
<dbReference type="PANTHER" id="PTHR24392">
    <property type="entry name" value="ZINC FINGER PROTEIN"/>
    <property type="match status" value="1"/>
</dbReference>
<dbReference type="InterPro" id="IPR013087">
    <property type="entry name" value="Znf_C2H2_type"/>
</dbReference>
<gene>
    <name evidence="15" type="primary">LOC109483488</name>
</gene>
<evidence type="ECO:0000256" key="8">
    <source>
        <dbReference type="ARBA" id="ARBA00023125"/>
    </source>
</evidence>
<sequence length="565" mass="61602">MMVCGLSREVTLAVLPRLYVEELILELGRRNIHPLTDSSSREDLISLLCDVMIEEYSRGRRAACVNVPREQSGTTTAVTRQTSGNTTAEPAPKRSTACVERERRGSGRAESSFGKQTSTSVPVRETPLAKDDTGDVIVVEDDEPDELAKGIENRRQEEAPRIGTPTGTAVRTHQHSRPQPSPVQRGTHSKGPPACNTPDALSSSGIQRVLSPQDNSIRMDNCVERNSRGVGSPRERDVTAQEIPEVEEGAAQPDSSLNPAQPEEEPRTEVSTNVETNGYTGVGQGPTITTDDSPHEREPSVVEVDGPEVMMDTSSNLTEQSSHDTGQKDASTTGAVRPVESLARYGQEFMDSARPGYVQILPGYLQTLPGVSTSVSDPMFQPPNTEMTTTYPTLLEALGTEGSSLNDSLPVSLLGTQQPTCMVKTSEEAMAIWQNLSERNSTAEPDGAIAKPKRRRKNSTCQECGYKAPSNSALVIHMRKHTGEKPYECDVCGYRTAYKTALVGHRMTHNGNRPFMCGECGFRTGQKRHLQQHMTTHLQDGGNNKQPQATEATVQEDLHLQVSNK</sequence>
<dbReference type="SUPFAM" id="SSF57667">
    <property type="entry name" value="beta-beta-alpha zinc fingers"/>
    <property type="match status" value="2"/>
</dbReference>
<evidence type="ECO:0000313" key="15">
    <source>
        <dbReference type="RefSeq" id="XP_019642079.1"/>
    </source>
</evidence>
<keyword evidence="8" id="KW-0238">DNA-binding</keyword>
<evidence type="ECO:0000259" key="13">
    <source>
        <dbReference type="PROSITE" id="PS50157"/>
    </source>
</evidence>
<dbReference type="GeneID" id="109483488"/>
<dbReference type="SMART" id="SM00355">
    <property type="entry name" value="ZnF_C2H2"/>
    <property type="match status" value="3"/>
</dbReference>
<keyword evidence="9" id="KW-0804">Transcription</keyword>
<dbReference type="GO" id="GO:0008270">
    <property type="term" value="F:zinc ion binding"/>
    <property type="evidence" value="ECO:0007669"/>
    <property type="project" value="UniProtKB-KW"/>
</dbReference>
<feature type="compositionally biased region" description="Basic and acidic residues" evidence="12">
    <location>
        <begin position="221"/>
        <end position="239"/>
    </location>
</feature>
<feature type="region of interest" description="Disordered" evidence="12">
    <location>
        <begin position="72"/>
        <end position="307"/>
    </location>
</feature>
<dbReference type="InterPro" id="IPR036236">
    <property type="entry name" value="Znf_C2H2_sf"/>
</dbReference>
<comment type="subcellular location">
    <subcellularLocation>
        <location evidence="1">Nucleus</location>
    </subcellularLocation>
</comment>
<evidence type="ECO:0000313" key="14">
    <source>
        <dbReference type="Proteomes" id="UP000515135"/>
    </source>
</evidence>
<dbReference type="FunFam" id="3.30.160.60:FF:001370">
    <property type="entry name" value="Zinc finger protein"/>
    <property type="match status" value="1"/>
</dbReference>
<feature type="compositionally biased region" description="Polar residues" evidence="12">
    <location>
        <begin position="269"/>
        <end position="279"/>
    </location>
</feature>
<evidence type="ECO:0000256" key="12">
    <source>
        <dbReference type="SAM" id="MobiDB-lite"/>
    </source>
</evidence>
<feature type="domain" description="C2H2-type" evidence="13">
    <location>
        <begin position="515"/>
        <end position="542"/>
    </location>
</feature>
<name>A0A6P5A752_BRABE</name>
<keyword evidence="4" id="KW-0677">Repeat</keyword>
<feature type="compositionally biased region" description="Polar residues" evidence="12">
    <location>
        <begin position="199"/>
        <end position="218"/>
    </location>
</feature>
<keyword evidence="14" id="KW-1185">Reference proteome</keyword>
<keyword evidence="5 11" id="KW-0863">Zinc-finger</keyword>
<evidence type="ECO:0000256" key="3">
    <source>
        <dbReference type="ARBA" id="ARBA00022723"/>
    </source>
</evidence>
<dbReference type="PANTHER" id="PTHR24392:SF31">
    <property type="entry name" value="C2H2-TYPE DOMAIN-CONTAINING PROTEIN"/>
    <property type="match status" value="1"/>
</dbReference>
<dbReference type="Gene3D" id="3.30.160.60">
    <property type="entry name" value="Classic Zinc Finger"/>
    <property type="match status" value="3"/>
</dbReference>
<feature type="region of interest" description="Disordered" evidence="12">
    <location>
        <begin position="531"/>
        <end position="565"/>
    </location>
</feature>
<evidence type="ECO:0000256" key="9">
    <source>
        <dbReference type="ARBA" id="ARBA00023163"/>
    </source>
</evidence>
<dbReference type="OrthoDB" id="10058917at2759"/>
<dbReference type="RefSeq" id="XP_019642079.1">
    <property type="nucleotide sequence ID" value="XM_019786520.1"/>
</dbReference>
<dbReference type="Pfam" id="PF00096">
    <property type="entry name" value="zf-C2H2"/>
    <property type="match status" value="1"/>
</dbReference>
<dbReference type="GO" id="GO:0003690">
    <property type="term" value="F:double-stranded DNA binding"/>
    <property type="evidence" value="ECO:0007669"/>
    <property type="project" value="UniProtKB-ARBA"/>
</dbReference>
<dbReference type="KEGG" id="bbel:109483488"/>
<evidence type="ECO:0000256" key="2">
    <source>
        <dbReference type="ARBA" id="ARBA00006991"/>
    </source>
</evidence>
<keyword evidence="3" id="KW-0479">Metal-binding</keyword>
<evidence type="ECO:0000256" key="10">
    <source>
        <dbReference type="ARBA" id="ARBA00023242"/>
    </source>
</evidence>
<dbReference type="FunFam" id="3.30.160.60:FF:000882">
    <property type="entry name" value="Predicted gene, 21060"/>
    <property type="match status" value="1"/>
</dbReference>
<dbReference type="PROSITE" id="PS50157">
    <property type="entry name" value="ZINC_FINGER_C2H2_2"/>
    <property type="match status" value="3"/>
</dbReference>
<dbReference type="Proteomes" id="UP000515135">
    <property type="component" value="Unplaced"/>
</dbReference>
<feature type="compositionally biased region" description="Basic and acidic residues" evidence="12">
    <location>
        <begin position="146"/>
        <end position="160"/>
    </location>
</feature>
<proteinExistence type="inferred from homology"/>
<reference evidence="15" key="1">
    <citation type="submission" date="2025-08" db="UniProtKB">
        <authorList>
            <consortium name="RefSeq"/>
        </authorList>
    </citation>
    <scope>IDENTIFICATION</scope>
    <source>
        <tissue evidence="15">Gonad</tissue>
    </source>
</reference>
<dbReference type="PROSITE" id="PS50890">
    <property type="entry name" value="PUA"/>
    <property type="match status" value="1"/>
</dbReference>
<dbReference type="FunFam" id="3.30.160.60:FF:000910">
    <property type="entry name" value="Uncharacterized protein"/>
    <property type="match status" value="1"/>
</dbReference>
<comment type="similarity">
    <text evidence="2">Belongs to the krueppel C2H2-type zinc-finger protein family.</text>
</comment>
<keyword evidence="6" id="KW-0862">Zinc</keyword>
<keyword evidence="7" id="KW-0805">Transcription regulation</keyword>
<dbReference type="GO" id="GO:0005634">
    <property type="term" value="C:nucleus"/>
    <property type="evidence" value="ECO:0007669"/>
    <property type="project" value="UniProtKB-SubCell"/>
</dbReference>
<protein>
    <submittedName>
        <fullName evidence="15">Zinc finger and BTB domain-containing protein 20-like</fullName>
    </submittedName>
</protein>
<dbReference type="AlphaFoldDB" id="A0A6P5A752"/>
<feature type="domain" description="C2H2-type" evidence="13">
    <location>
        <begin position="487"/>
        <end position="514"/>
    </location>
</feature>
<evidence type="ECO:0000256" key="6">
    <source>
        <dbReference type="ARBA" id="ARBA00022833"/>
    </source>
</evidence>
<evidence type="ECO:0000256" key="5">
    <source>
        <dbReference type="ARBA" id="ARBA00022771"/>
    </source>
</evidence>
<feature type="region of interest" description="Disordered" evidence="12">
    <location>
        <begin position="315"/>
        <end position="334"/>
    </location>
</feature>
<accession>A0A6P5A752</accession>
<organism evidence="14 15">
    <name type="scientific">Branchiostoma belcheri</name>
    <name type="common">Amphioxus</name>
    <dbReference type="NCBI Taxonomy" id="7741"/>
    <lineage>
        <taxon>Eukaryota</taxon>
        <taxon>Metazoa</taxon>
        <taxon>Chordata</taxon>
        <taxon>Cephalochordata</taxon>
        <taxon>Leptocardii</taxon>
        <taxon>Amphioxiformes</taxon>
        <taxon>Branchiostomatidae</taxon>
        <taxon>Branchiostoma</taxon>
    </lineage>
</organism>
<evidence type="ECO:0000256" key="1">
    <source>
        <dbReference type="ARBA" id="ARBA00004123"/>
    </source>
</evidence>
<feature type="compositionally biased region" description="Polar residues" evidence="12">
    <location>
        <begin position="72"/>
        <end position="88"/>
    </location>
</feature>
<feature type="compositionally biased region" description="Polar residues" evidence="12">
    <location>
        <begin position="532"/>
        <end position="553"/>
    </location>
</feature>